<protein>
    <recommendedName>
        <fullName evidence="10">Homeobox domain-containing protein</fullName>
    </recommendedName>
</protein>
<evidence type="ECO:0000256" key="9">
    <source>
        <dbReference type="SAM" id="MobiDB-lite"/>
    </source>
</evidence>
<comment type="caution">
    <text evidence="11">The sequence shown here is derived from an EMBL/GenBank/DDBJ whole genome shotgun (WGS) entry which is preliminary data.</text>
</comment>
<name>A0ABD1FC24_HYPHA</name>
<feature type="DNA-binding region" description="Homeobox" evidence="8">
    <location>
        <begin position="68"/>
        <end position="130"/>
    </location>
</feature>
<evidence type="ECO:0000256" key="6">
    <source>
        <dbReference type="ARBA" id="ARBA00023242"/>
    </source>
</evidence>
<dbReference type="GO" id="GO:0005634">
    <property type="term" value="C:nucleus"/>
    <property type="evidence" value="ECO:0007669"/>
    <property type="project" value="UniProtKB-SubCell"/>
</dbReference>
<comment type="subcellular location">
    <subcellularLocation>
        <location evidence="1 8">Nucleus</location>
    </subcellularLocation>
</comment>
<evidence type="ECO:0000256" key="8">
    <source>
        <dbReference type="PROSITE-ProRule" id="PRU00108"/>
    </source>
</evidence>
<evidence type="ECO:0000313" key="12">
    <source>
        <dbReference type="Proteomes" id="UP001566132"/>
    </source>
</evidence>
<dbReference type="Proteomes" id="UP001566132">
    <property type="component" value="Unassembled WGS sequence"/>
</dbReference>
<reference evidence="11 12" key="1">
    <citation type="submission" date="2024-05" db="EMBL/GenBank/DDBJ databases">
        <title>Genetic variation in Jamaican populations of the coffee berry borer (Hypothenemus hampei).</title>
        <authorList>
            <person name="Errbii M."/>
            <person name="Myrie A."/>
        </authorList>
    </citation>
    <scope>NUCLEOTIDE SEQUENCE [LARGE SCALE GENOMIC DNA]</scope>
    <source>
        <strain evidence="11">JA-Hopewell-2020-01-JO</strain>
        <tissue evidence="11">Whole body</tissue>
    </source>
</reference>
<evidence type="ECO:0000256" key="5">
    <source>
        <dbReference type="ARBA" id="ARBA00023163"/>
    </source>
</evidence>
<dbReference type="PANTHER" id="PTHR11850">
    <property type="entry name" value="HOMEOBOX PROTEIN TRANSCRIPTION FACTORS"/>
    <property type="match status" value="1"/>
</dbReference>
<evidence type="ECO:0000259" key="10">
    <source>
        <dbReference type="PROSITE" id="PS50071"/>
    </source>
</evidence>
<keyword evidence="5" id="KW-0804">Transcription</keyword>
<evidence type="ECO:0000256" key="4">
    <source>
        <dbReference type="ARBA" id="ARBA00023155"/>
    </source>
</evidence>
<dbReference type="FunFam" id="1.10.10.60:FF:000059">
    <property type="entry name" value="TGFB-induced factor homeobox 1"/>
    <property type="match status" value="1"/>
</dbReference>
<keyword evidence="3 8" id="KW-0238">DNA-binding</keyword>
<dbReference type="InterPro" id="IPR050224">
    <property type="entry name" value="TALE_homeobox"/>
</dbReference>
<accession>A0ABD1FC24</accession>
<evidence type="ECO:0000256" key="3">
    <source>
        <dbReference type="ARBA" id="ARBA00023125"/>
    </source>
</evidence>
<dbReference type="GO" id="GO:0000987">
    <property type="term" value="F:cis-regulatory region sequence-specific DNA binding"/>
    <property type="evidence" value="ECO:0007669"/>
    <property type="project" value="UniProtKB-ARBA"/>
</dbReference>
<keyword evidence="6 8" id="KW-0539">Nucleus</keyword>
<sequence>MLKMKAREEHFQLSSSTDEVDSGSEHDNQQLQHDIQVDHEEEYRVEEVVQHEGAYGPMDEMNGQLEPIRKRRGNLPKNSVKILKRWLYEHRYNAYPSDAEKLILSHEANLTVLQVCNWFINARRRILPEMIRREGHDPLHYTISRRGKKLNSGNYQLRGWPEEMENSSCKRMKLEDHDYEDSMTLIYQSEEDSPIEYESSSPCDEEKFNPWDTIITLDVAKEVVHPAVRGFDEEFQQQTSPEIVPKQCAVPTKGQLKEYPEMAELASVPNCEQPAKEKEREEKFNFYMLVETAVAVRQKEIENKVAIRI</sequence>
<dbReference type="InterPro" id="IPR001356">
    <property type="entry name" value="HD"/>
</dbReference>
<evidence type="ECO:0000313" key="11">
    <source>
        <dbReference type="EMBL" id="KAL1513869.1"/>
    </source>
</evidence>
<keyword evidence="2" id="KW-0805">Transcription regulation</keyword>
<dbReference type="Gene3D" id="1.10.10.60">
    <property type="entry name" value="Homeodomain-like"/>
    <property type="match status" value="1"/>
</dbReference>
<dbReference type="GO" id="GO:0009887">
    <property type="term" value="P:animal organ morphogenesis"/>
    <property type="evidence" value="ECO:0007669"/>
    <property type="project" value="UniProtKB-ARBA"/>
</dbReference>
<gene>
    <name evidence="11" type="ORF">ABEB36_003210</name>
</gene>
<keyword evidence="12" id="KW-1185">Reference proteome</keyword>
<keyword evidence="4 8" id="KW-0371">Homeobox</keyword>
<evidence type="ECO:0000256" key="7">
    <source>
        <dbReference type="ARBA" id="ARBA00038021"/>
    </source>
</evidence>
<dbReference type="Pfam" id="PF05920">
    <property type="entry name" value="Homeobox_KN"/>
    <property type="match status" value="1"/>
</dbReference>
<evidence type="ECO:0000256" key="2">
    <source>
        <dbReference type="ARBA" id="ARBA00023015"/>
    </source>
</evidence>
<feature type="compositionally biased region" description="Basic and acidic residues" evidence="9">
    <location>
        <begin position="1"/>
        <end position="11"/>
    </location>
</feature>
<dbReference type="InterPro" id="IPR008422">
    <property type="entry name" value="KN_HD"/>
</dbReference>
<dbReference type="SUPFAM" id="SSF46689">
    <property type="entry name" value="Homeodomain-like"/>
    <property type="match status" value="1"/>
</dbReference>
<dbReference type="InterPro" id="IPR009057">
    <property type="entry name" value="Homeodomain-like_sf"/>
</dbReference>
<dbReference type="AlphaFoldDB" id="A0ABD1FC24"/>
<proteinExistence type="inferred from homology"/>
<dbReference type="GO" id="GO:0048646">
    <property type="term" value="P:anatomical structure formation involved in morphogenesis"/>
    <property type="evidence" value="ECO:0007669"/>
    <property type="project" value="UniProtKB-ARBA"/>
</dbReference>
<evidence type="ECO:0000256" key="1">
    <source>
        <dbReference type="ARBA" id="ARBA00004123"/>
    </source>
</evidence>
<dbReference type="CDD" id="cd00086">
    <property type="entry name" value="homeodomain"/>
    <property type="match status" value="1"/>
</dbReference>
<feature type="domain" description="Homeobox" evidence="10">
    <location>
        <begin position="66"/>
        <end position="129"/>
    </location>
</feature>
<dbReference type="PROSITE" id="PS50071">
    <property type="entry name" value="HOMEOBOX_2"/>
    <property type="match status" value="1"/>
</dbReference>
<feature type="region of interest" description="Disordered" evidence="9">
    <location>
        <begin position="1"/>
        <end position="29"/>
    </location>
</feature>
<dbReference type="GO" id="GO:0001654">
    <property type="term" value="P:eye development"/>
    <property type="evidence" value="ECO:0007669"/>
    <property type="project" value="UniProtKB-ARBA"/>
</dbReference>
<dbReference type="EMBL" id="JBDJPC010000002">
    <property type="protein sequence ID" value="KAL1513869.1"/>
    <property type="molecule type" value="Genomic_DNA"/>
</dbReference>
<comment type="similarity">
    <text evidence="7">Belongs to the TALE/TGIF homeobox family.</text>
</comment>
<dbReference type="SMART" id="SM00389">
    <property type="entry name" value="HOX"/>
    <property type="match status" value="1"/>
</dbReference>
<organism evidence="11 12">
    <name type="scientific">Hypothenemus hampei</name>
    <name type="common">Coffee berry borer</name>
    <dbReference type="NCBI Taxonomy" id="57062"/>
    <lineage>
        <taxon>Eukaryota</taxon>
        <taxon>Metazoa</taxon>
        <taxon>Ecdysozoa</taxon>
        <taxon>Arthropoda</taxon>
        <taxon>Hexapoda</taxon>
        <taxon>Insecta</taxon>
        <taxon>Pterygota</taxon>
        <taxon>Neoptera</taxon>
        <taxon>Endopterygota</taxon>
        <taxon>Coleoptera</taxon>
        <taxon>Polyphaga</taxon>
        <taxon>Cucujiformia</taxon>
        <taxon>Curculionidae</taxon>
        <taxon>Scolytinae</taxon>
        <taxon>Hypothenemus</taxon>
    </lineage>
</organism>